<proteinExistence type="predicted"/>
<evidence type="ECO:0000256" key="1">
    <source>
        <dbReference type="PROSITE-ProRule" id="PRU00325"/>
    </source>
</evidence>
<evidence type="ECO:0000259" key="2">
    <source>
        <dbReference type="PROSITE" id="PS50966"/>
    </source>
</evidence>
<sequence>MDGLTEAKLKSLAGARSFERGQDYTDAVSGVEFDGDRITAFVHGTERYEVELVLRGARGPVGECDCPYGQEGNFCKHLVALGLTLLARKADIPRMRKEARGRARGLDAWLSGLAREELLAVVREEAAEDSRLRRRLELRAASARGDLAGIRSRVRELLDIGPFARYGCVEYADAHAYADQAGQAVSAIRSLTASGRAADAMTLAREAIEVLAGVVENVDDSDGCLETVGTGLADAHHEACRTAAPDPEELAQWLAAHALRDACDLADIDPLDYADLLGERGMVALRRHAVEAWQANRTGWAEKDLMQRLAKSGRDIDTLIAVHAADLAPNGHSHLLIARELDTAGRTPEALEWAERGIRETDDLATVDTALVDHLADRYTRIGRLADAITLRRDHFAARRTLLTYRQLRATAETTGHWPAERENALTLLRADGDRVLIDILLDDQDLDAAWQAATAFGAHDGQWLTLADHSRPTRPADALPVYLRLAARLAPQTGNAAYEQLVSLLLSIRDCHHRLGTPDDFTAYVTTLRATHKRKRNLMRLMDEHGL</sequence>
<evidence type="ECO:0000313" key="4">
    <source>
        <dbReference type="Proteomes" id="UP000217676"/>
    </source>
</evidence>
<keyword evidence="1" id="KW-0862">Zinc</keyword>
<name>A0A160P387_STRLU</name>
<dbReference type="GO" id="GO:0008270">
    <property type="term" value="F:zinc ion binding"/>
    <property type="evidence" value="ECO:0007669"/>
    <property type="project" value="UniProtKB-KW"/>
</dbReference>
<feature type="domain" description="SWIM-type" evidence="2">
    <location>
        <begin position="48"/>
        <end position="86"/>
    </location>
</feature>
<keyword evidence="1" id="KW-0863">Zinc-finger</keyword>
<gene>
    <name evidence="3" type="ORF">SLA_5165</name>
</gene>
<dbReference type="PROSITE" id="PS50966">
    <property type="entry name" value="ZF_SWIM"/>
    <property type="match status" value="1"/>
</dbReference>
<keyword evidence="4" id="KW-1185">Reference proteome</keyword>
<dbReference type="AlphaFoldDB" id="A0A160P387"/>
<organism evidence="3 4">
    <name type="scientific">Streptomyces laurentii</name>
    <dbReference type="NCBI Taxonomy" id="39478"/>
    <lineage>
        <taxon>Bacteria</taxon>
        <taxon>Bacillati</taxon>
        <taxon>Actinomycetota</taxon>
        <taxon>Actinomycetes</taxon>
        <taxon>Kitasatosporales</taxon>
        <taxon>Streptomycetaceae</taxon>
        <taxon>Streptomyces</taxon>
    </lineage>
</organism>
<dbReference type="KEGG" id="slau:SLA_5165"/>
<protein>
    <submittedName>
        <fullName evidence="3">Zinc finger SWIM domain protein</fullName>
    </submittedName>
</protein>
<dbReference type="Proteomes" id="UP000217676">
    <property type="component" value="Chromosome"/>
</dbReference>
<keyword evidence="1" id="KW-0479">Metal-binding</keyword>
<evidence type="ECO:0000313" key="3">
    <source>
        <dbReference type="EMBL" id="BAU86047.1"/>
    </source>
</evidence>
<reference evidence="3 4" key="1">
    <citation type="journal article" date="2016" name="Genome Announc.">
        <title>Complete Genome Sequence of Thiostrepton-Producing Streptomyces laurentii ATCC 31255.</title>
        <authorList>
            <person name="Doi K."/>
            <person name="Fujino Y."/>
            <person name="Nagayoshi Y."/>
            <person name="Ohshima T."/>
            <person name="Ogata S."/>
        </authorList>
    </citation>
    <scope>NUCLEOTIDE SEQUENCE [LARGE SCALE GENOMIC DNA]</scope>
    <source>
        <strain evidence="3 4">ATCC 31255</strain>
    </source>
</reference>
<dbReference type="InterPro" id="IPR007527">
    <property type="entry name" value="Znf_SWIM"/>
</dbReference>
<accession>A0A160P387</accession>
<dbReference type="EMBL" id="AP017424">
    <property type="protein sequence ID" value="BAU86047.1"/>
    <property type="molecule type" value="Genomic_DNA"/>
</dbReference>